<evidence type="ECO:0000256" key="1">
    <source>
        <dbReference type="ARBA" id="ARBA00010996"/>
    </source>
</evidence>
<organism evidence="2 3">
    <name type="scientific">Leptospira wolffii</name>
    <dbReference type="NCBI Taxonomy" id="409998"/>
    <lineage>
        <taxon>Bacteria</taxon>
        <taxon>Pseudomonadati</taxon>
        <taxon>Spirochaetota</taxon>
        <taxon>Spirochaetia</taxon>
        <taxon>Leptospirales</taxon>
        <taxon>Leptospiraceae</taxon>
        <taxon>Leptospira</taxon>
    </lineage>
</organism>
<evidence type="ECO:0000313" key="3">
    <source>
        <dbReference type="Proteomes" id="UP000231912"/>
    </source>
</evidence>
<proteinExistence type="inferred from homology"/>
<name>A0A2M9ZC01_9LEPT</name>
<dbReference type="AlphaFoldDB" id="A0A2M9ZC01"/>
<comment type="similarity">
    <text evidence="1">Belongs to the SCO1/2 family.</text>
</comment>
<sequence>MESNRWKFALATTIGILPLVFLISHNSSPMIQAEKDVPEQTLILSGKEDPISLRSVLEGKQSFVYFGSLESRTEGKENLKKFLSWMGKIDRKNAQFVFITLVPEKDDYNSLKEKLGSISERVLLLKPKNSSSAFELARSFGIQAYIVPELGNLKFDEALIWVDDSPKIRGIFPKFAENPDSIRIPEFLVQAK</sequence>
<dbReference type="InterPro" id="IPR003782">
    <property type="entry name" value="SCO1/SenC"/>
</dbReference>
<dbReference type="RefSeq" id="WP_100758788.1">
    <property type="nucleotide sequence ID" value="NZ_NPDT01000003.1"/>
</dbReference>
<dbReference type="Proteomes" id="UP000231912">
    <property type="component" value="Unassembled WGS sequence"/>
</dbReference>
<dbReference type="Pfam" id="PF02630">
    <property type="entry name" value="SCO1-SenC"/>
    <property type="match status" value="1"/>
</dbReference>
<comment type="caution">
    <text evidence="2">The sequence shown here is derived from an EMBL/GenBank/DDBJ whole genome shotgun (WGS) entry which is preliminary data.</text>
</comment>
<dbReference type="InterPro" id="IPR036249">
    <property type="entry name" value="Thioredoxin-like_sf"/>
</dbReference>
<evidence type="ECO:0000313" key="2">
    <source>
        <dbReference type="EMBL" id="PJZ65892.1"/>
    </source>
</evidence>
<reference evidence="2 3" key="1">
    <citation type="submission" date="2017-07" db="EMBL/GenBank/DDBJ databases">
        <title>Leptospira spp. isolated from tropical soils.</title>
        <authorList>
            <person name="Thibeaux R."/>
            <person name="Iraola G."/>
            <person name="Ferres I."/>
            <person name="Bierque E."/>
            <person name="Girault D."/>
            <person name="Soupe-Gilbert M.-E."/>
            <person name="Picardeau M."/>
            <person name="Goarant C."/>
        </authorList>
    </citation>
    <scope>NUCLEOTIDE SEQUENCE [LARGE SCALE GENOMIC DNA]</scope>
    <source>
        <strain evidence="2 3">FH2-C-A2</strain>
    </source>
</reference>
<dbReference type="SUPFAM" id="SSF52833">
    <property type="entry name" value="Thioredoxin-like"/>
    <property type="match status" value="1"/>
</dbReference>
<dbReference type="Gene3D" id="3.40.30.10">
    <property type="entry name" value="Glutaredoxin"/>
    <property type="match status" value="1"/>
</dbReference>
<dbReference type="EMBL" id="NPDT01000003">
    <property type="protein sequence ID" value="PJZ65892.1"/>
    <property type="molecule type" value="Genomic_DNA"/>
</dbReference>
<protein>
    <submittedName>
        <fullName evidence="2">Uncharacterized protein</fullName>
    </submittedName>
</protein>
<accession>A0A2M9ZC01</accession>
<gene>
    <name evidence="2" type="ORF">CH371_10175</name>
</gene>